<gene>
    <name evidence="14" type="ORF">WH50_14820</name>
</gene>
<dbReference type="Pfam" id="PF02518">
    <property type="entry name" value="HATPase_c"/>
    <property type="match status" value="1"/>
</dbReference>
<keyword evidence="7" id="KW-0418">Kinase</keyword>
<proteinExistence type="predicted"/>
<dbReference type="InterPro" id="IPR005467">
    <property type="entry name" value="His_kinase_dom"/>
</dbReference>
<feature type="transmembrane region" description="Helical" evidence="11">
    <location>
        <begin position="171"/>
        <end position="193"/>
    </location>
</feature>
<dbReference type="InterPro" id="IPR003660">
    <property type="entry name" value="HAMP_dom"/>
</dbReference>
<dbReference type="CDD" id="cd00075">
    <property type="entry name" value="HATPase"/>
    <property type="match status" value="1"/>
</dbReference>
<dbReference type="PANTHER" id="PTHR45436">
    <property type="entry name" value="SENSOR HISTIDINE KINASE YKOH"/>
    <property type="match status" value="1"/>
</dbReference>
<evidence type="ECO:0000256" key="1">
    <source>
        <dbReference type="ARBA" id="ARBA00000085"/>
    </source>
</evidence>
<sequence length="473" mass="51769">MKSLRSRLMISILLPVFLAAAILLWIRYQLEMESASEQFDKTLIALTMAVSRDLTNSEDGEALSLATSTLLREALGGNVFYHLTAVGGYYRAGYAYPPAVPKELVGQNDRLLLFNGTHHGAEVRVARLSERRTIAAPDDDSHTITGDVVTTVWQPIARRDSYVWGAMKQSLVAMALLILTMSLALGIAVKIALRPLTRLQKAIASRSAEDLSPFEHNVPHEVDELVTRLNTLFGQLSESMESRDRFISNAAHQLKNPIAGVLALAEATVNSRSDHERLIRSERLLTAGKELAHLSNQLLSLERARGFDQRLTFAPLELNELAEQVCQKMAERVLTAGVDFEFAPGADLLPVLGDGLLLGESLVNLINNALIHGGESNRLIRVATRRAYHCAEITVTDGGSGFAGAYLQAEAARTEQRFVVFDAEKGSGLGLSIVREIMRRHGGEMHLDPVPEGAQVRLLLPLIDAQTLMATEA</sequence>
<dbReference type="Pfam" id="PF08521">
    <property type="entry name" value="2CSK_N"/>
    <property type="match status" value="1"/>
</dbReference>
<dbReference type="SUPFAM" id="SSF55874">
    <property type="entry name" value="ATPase domain of HSP90 chaperone/DNA topoisomerase II/histidine kinase"/>
    <property type="match status" value="1"/>
</dbReference>
<evidence type="ECO:0000256" key="5">
    <source>
        <dbReference type="ARBA" id="ARBA00022679"/>
    </source>
</evidence>
<evidence type="ECO:0000256" key="4">
    <source>
        <dbReference type="ARBA" id="ARBA00022553"/>
    </source>
</evidence>
<dbReference type="CDD" id="cd00082">
    <property type="entry name" value="HisKA"/>
    <property type="match status" value="1"/>
</dbReference>
<keyword evidence="6 11" id="KW-0812">Transmembrane</keyword>
<dbReference type="EMBL" id="LAPT01000074">
    <property type="protein sequence ID" value="PXF30503.1"/>
    <property type="molecule type" value="Genomic_DNA"/>
</dbReference>
<dbReference type="SMART" id="SM00387">
    <property type="entry name" value="HATPase_c"/>
    <property type="match status" value="1"/>
</dbReference>
<reference evidence="14 15" key="1">
    <citation type="submission" date="2015-03" db="EMBL/GenBank/DDBJ databases">
        <authorList>
            <person name="Krishnan R."/>
            <person name="Midha S."/>
            <person name="Patil P.B."/>
            <person name="Rameshkumar N."/>
        </authorList>
    </citation>
    <scope>NUCLEOTIDE SEQUENCE [LARGE SCALE GENOMIC DNA]</scope>
    <source>
        <strain evidence="14 15">L1E11</strain>
    </source>
</reference>
<dbReference type="InterPro" id="IPR050428">
    <property type="entry name" value="TCS_sensor_his_kinase"/>
</dbReference>
<dbReference type="EC" id="2.7.13.3" evidence="3"/>
<dbReference type="InterPro" id="IPR004358">
    <property type="entry name" value="Sig_transdc_His_kin-like_C"/>
</dbReference>
<organism evidence="14 15">
    <name type="scientific">Pokkaliibacter plantistimulans</name>
    <dbReference type="NCBI Taxonomy" id="1635171"/>
    <lineage>
        <taxon>Bacteria</taxon>
        <taxon>Pseudomonadati</taxon>
        <taxon>Pseudomonadota</taxon>
        <taxon>Gammaproteobacteria</taxon>
        <taxon>Oceanospirillales</taxon>
        <taxon>Balneatrichaceae</taxon>
        <taxon>Pokkaliibacter</taxon>
    </lineage>
</organism>
<dbReference type="PRINTS" id="PR00344">
    <property type="entry name" value="BCTRLSENSOR"/>
</dbReference>
<evidence type="ECO:0000256" key="10">
    <source>
        <dbReference type="ARBA" id="ARBA00023136"/>
    </source>
</evidence>
<evidence type="ECO:0000256" key="3">
    <source>
        <dbReference type="ARBA" id="ARBA00012438"/>
    </source>
</evidence>
<comment type="catalytic activity">
    <reaction evidence="1">
        <text>ATP + protein L-histidine = ADP + protein N-phospho-L-histidine.</text>
        <dbReference type="EC" id="2.7.13.3"/>
    </reaction>
</comment>
<dbReference type="Pfam" id="PF00512">
    <property type="entry name" value="HisKA"/>
    <property type="match status" value="1"/>
</dbReference>
<dbReference type="InterPro" id="IPR003594">
    <property type="entry name" value="HATPase_dom"/>
</dbReference>
<evidence type="ECO:0000256" key="6">
    <source>
        <dbReference type="ARBA" id="ARBA00022692"/>
    </source>
</evidence>
<comment type="subcellular location">
    <subcellularLocation>
        <location evidence="2">Membrane</location>
    </subcellularLocation>
</comment>
<dbReference type="InterPro" id="IPR003661">
    <property type="entry name" value="HisK_dim/P_dom"/>
</dbReference>
<keyword evidence="4" id="KW-0597">Phosphoprotein</keyword>
<dbReference type="SUPFAM" id="SSF47384">
    <property type="entry name" value="Homodimeric domain of signal transducing histidine kinase"/>
    <property type="match status" value="1"/>
</dbReference>
<evidence type="ECO:0000256" key="9">
    <source>
        <dbReference type="ARBA" id="ARBA00023012"/>
    </source>
</evidence>
<dbReference type="InterPro" id="IPR013727">
    <property type="entry name" value="2CSK_N"/>
</dbReference>
<keyword evidence="10 11" id="KW-0472">Membrane</keyword>
<evidence type="ECO:0000256" key="11">
    <source>
        <dbReference type="SAM" id="Phobius"/>
    </source>
</evidence>
<feature type="transmembrane region" description="Helical" evidence="11">
    <location>
        <begin position="7"/>
        <end position="26"/>
    </location>
</feature>
<keyword evidence="15" id="KW-1185">Reference proteome</keyword>
<dbReference type="InterPro" id="IPR036097">
    <property type="entry name" value="HisK_dim/P_sf"/>
</dbReference>
<dbReference type="Gene3D" id="1.10.287.130">
    <property type="match status" value="1"/>
</dbReference>
<dbReference type="PROSITE" id="PS50885">
    <property type="entry name" value="HAMP"/>
    <property type="match status" value="1"/>
</dbReference>
<feature type="domain" description="HAMP" evidence="13">
    <location>
        <begin position="190"/>
        <end position="241"/>
    </location>
</feature>
<evidence type="ECO:0000256" key="7">
    <source>
        <dbReference type="ARBA" id="ARBA00022777"/>
    </source>
</evidence>
<keyword evidence="9" id="KW-0902">Two-component regulatory system</keyword>
<dbReference type="PANTHER" id="PTHR45436:SF5">
    <property type="entry name" value="SENSOR HISTIDINE KINASE TRCS"/>
    <property type="match status" value="1"/>
</dbReference>
<evidence type="ECO:0000313" key="14">
    <source>
        <dbReference type="EMBL" id="PXF30503.1"/>
    </source>
</evidence>
<name>A0ABX5LYE3_9GAMM</name>
<evidence type="ECO:0000256" key="2">
    <source>
        <dbReference type="ARBA" id="ARBA00004370"/>
    </source>
</evidence>
<keyword evidence="8 11" id="KW-1133">Transmembrane helix</keyword>
<dbReference type="Gene3D" id="3.30.565.10">
    <property type="entry name" value="Histidine kinase-like ATPase, C-terminal domain"/>
    <property type="match status" value="1"/>
</dbReference>
<feature type="domain" description="Histidine kinase" evidence="12">
    <location>
        <begin position="249"/>
        <end position="464"/>
    </location>
</feature>
<evidence type="ECO:0000259" key="12">
    <source>
        <dbReference type="PROSITE" id="PS50109"/>
    </source>
</evidence>
<dbReference type="Proteomes" id="UP000248090">
    <property type="component" value="Unassembled WGS sequence"/>
</dbReference>
<keyword evidence="5" id="KW-0808">Transferase</keyword>
<dbReference type="InterPro" id="IPR036890">
    <property type="entry name" value="HATPase_C_sf"/>
</dbReference>
<dbReference type="PROSITE" id="PS50109">
    <property type="entry name" value="HIS_KIN"/>
    <property type="match status" value="1"/>
</dbReference>
<evidence type="ECO:0000313" key="15">
    <source>
        <dbReference type="Proteomes" id="UP000248090"/>
    </source>
</evidence>
<accession>A0ABX5LYE3</accession>
<protein>
    <recommendedName>
        <fullName evidence="3">histidine kinase</fullName>
        <ecNumber evidence="3">2.7.13.3</ecNumber>
    </recommendedName>
</protein>
<dbReference type="SMART" id="SM00388">
    <property type="entry name" value="HisKA"/>
    <property type="match status" value="1"/>
</dbReference>
<evidence type="ECO:0000259" key="13">
    <source>
        <dbReference type="PROSITE" id="PS50885"/>
    </source>
</evidence>
<evidence type="ECO:0000256" key="8">
    <source>
        <dbReference type="ARBA" id="ARBA00022989"/>
    </source>
</evidence>
<comment type="caution">
    <text evidence="14">The sequence shown here is derived from an EMBL/GenBank/DDBJ whole genome shotgun (WGS) entry which is preliminary data.</text>
</comment>
<dbReference type="RefSeq" id="WP_110188027.1">
    <property type="nucleotide sequence ID" value="NZ_CP177354.1"/>
</dbReference>